<dbReference type="KEGG" id="bbo:BBOV_III010340"/>
<reference evidence="1 2" key="1">
    <citation type="journal article" date="2007" name="PLoS Pathog.">
        <title>Genome sequence of Babesia bovis and comparative analysis of apicomplexan hemoprotozoa.</title>
        <authorList>
            <person name="Brayton K.A."/>
            <person name="Lau A.O.T."/>
            <person name="Herndon D.R."/>
            <person name="Hannick L."/>
            <person name="Kappmeyer L.S."/>
            <person name="Berens S.J."/>
            <person name="Bidwell S.L."/>
            <person name="Brown W.C."/>
            <person name="Crabtree J."/>
            <person name="Fadrosh D."/>
            <person name="Feldblum T."/>
            <person name="Forberger H.A."/>
            <person name="Haas B.J."/>
            <person name="Howell J.M."/>
            <person name="Khouri H."/>
            <person name="Koo H."/>
            <person name="Mann D.J."/>
            <person name="Norimine J."/>
            <person name="Paulsen I.T."/>
            <person name="Radune D."/>
            <person name="Ren Q."/>
            <person name="Smith R.K. Jr."/>
            <person name="Suarez C.E."/>
            <person name="White O."/>
            <person name="Wortman J.R."/>
            <person name="Knowles D.P. Jr."/>
            <person name="McElwain T.F."/>
            <person name="Nene V.M."/>
        </authorList>
    </citation>
    <scope>NUCLEOTIDE SEQUENCE [LARGE SCALE GENOMIC DNA]</scope>
    <source>
        <strain evidence="1">T2Bo</strain>
    </source>
</reference>
<dbReference type="InParanoid" id="A7APV5"/>
<evidence type="ECO:0000313" key="2">
    <source>
        <dbReference type="Proteomes" id="UP000002173"/>
    </source>
</evidence>
<comment type="caution">
    <text evidence="1">The sequence shown here is derived from an EMBL/GenBank/DDBJ whole genome shotgun (WGS) entry which is preliminary data.</text>
</comment>
<organism evidence="1 2">
    <name type="scientific">Babesia bovis</name>
    <dbReference type="NCBI Taxonomy" id="5865"/>
    <lineage>
        <taxon>Eukaryota</taxon>
        <taxon>Sar</taxon>
        <taxon>Alveolata</taxon>
        <taxon>Apicomplexa</taxon>
        <taxon>Aconoidasida</taxon>
        <taxon>Piroplasmida</taxon>
        <taxon>Babesiidae</taxon>
        <taxon>Babesia</taxon>
    </lineage>
</organism>
<dbReference type="AlphaFoldDB" id="A7APV5"/>
<evidence type="ECO:0000313" key="1">
    <source>
        <dbReference type="EMBL" id="EDO08589.1"/>
    </source>
</evidence>
<gene>
    <name evidence="1" type="ORF">BBOV_III010340</name>
</gene>
<sequence length="193" mass="21572">MAGMFRCRVCSFVPIAKLLGLYDPEEEEESRVIRRRDSFDSAVSPSVDDRLSTCSAADREGNQAPRSAEEISYLVKSWDTYVHQRAKSLWNDAAKRYAILGSIARGCPRCDDPVVGSDSVCVRWQGAVEDGYPVIPISSDGKSTGKTSFVTRLLAFLFADEQSYEIIENIPYRAFRMACGDKLCITLTHIRLD</sequence>
<dbReference type="GeneID" id="5480414"/>
<dbReference type="EMBL" id="AAXT01000001">
    <property type="protein sequence ID" value="EDO08589.1"/>
    <property type="molecule type" value="Genomic_DNA"/>
</dbReference>
<proteinExistence type="predicted"/>
<name>A7APV5_BABBO</name>
<dbReference type="FunCoup" id="A7APV5">
    <property type="interactions" value="1"/>
</dbReference>
<dbReference type="RefSeq" id="XP_001612157.1">
    <property type="nucleotide sequence ID" value="XM_001612107.1"/>
</dbReference>
<dbReference type="Proteomes" id="UP000002173">
    <property type="component" value="Unassembled WGS sequence"/>
</dbReference>
<dbReference type="VEuPathDB" id="PiroplasmaDB:BBOV_III010340"/>
<dbReference type="eggNOG" id="ENOG502S2PA">
    <property type="taxonomic scope" value="Eukaryota"/>
</dbReference>
<keyword evidence="2" id="KW-1185">Reference proteome</keyword>
<dbReference type="OMA" id="INITHIY"/>
<reference evidence="2" key="2">
    <citation type="journal article" date="2020" name="Data Brief">
        <title>Transcriptome dataset of Babesia bovis life stages within vertebrate and invertebrate hosts.</title>
        <authorList>
            <person name="Ueti M.W."/>
            <person name="Johnson W.C."/>
            <person name="Kappmeyer L.S."/>
            <person name="Herndon D.R."/>
            <person name="Mousel M.R."/>
            <person name="Reif K.E."/>
            <person name="Taus N.S."/>
            <person name="Ifeonu O.O."/>
            <person name="Silva J.C."/>
            <person name="Suarez C.E."/>
            <person name="Brayton K.A."/>
        </authorList>
    </citation>
    <scope>NUCLEOTIDE SEQUENCE [LARGE SCALE GENOMIC DNA]</scope>
</reference>
<protein>
    <submittedName>
        <fullName evidence="1">Uncharacterized protein</fullName>
    </submittedName>
</protein>
<accession>A7APV5</accession>
<reference evidence="2" key="3">
    <citation type="journal article" date="2021" name="Int. J. Parasitol.">
        <title>Comparative analysis of gene expression between Babesia bovis blood stages and kinetes allowed by improved genome annotation.</title>
        <authorList>
            <person name="Ueti M.W."/>
            <person name="Johnson W.C."/>
            <person name="Kappmeyer L.S."/>
            <person name="Herndon D.R."/>
            <person name="Mousel M.R."/>
            <person name="Reif K.E."/>
            <person name="Taus N.S."/>
            <person name="Ifeonu O.O."/>
            <person name="Silva J.C."/>
            <person name="Suarez C.E."/>
            <person name="Brayton K.A."/>
        </authorList>
    </citation>
    <scope>NUCLEOTIDE SEQUENCE [LARGE SCALE GENOMIC DNA]</scope>
</reference>